<dbReference type="InterPro" id="IPR002514">
    <property type="entry name" value="Transposase_8"/>
</dbReference>
<gene>
    <name evidence="3" type="ORF">SAMN02927903_03398</name>
</gene>
<proteinExistence type="predicted"/>
<dbReference type="OrthoDB" id="1440232at2"/>
<dbReference type="InterPro" id="IPR036388">
    <property type="entry name" value="WH-like_DNA-bd_sf"/>
</dbReference>
<evidence type="ECO:0000313" key="3">
    <source>
        <dbReference type="EMBL" id="SCZ02122.1"/>
    </source>
</evidence>
<keyword evidence="1" id="KW-0175">Coiled coil</keyword>
<feature type="compositionally biased region" description="Basic and acidic residues" evidence="2">
    <location>
        <begin position="117"/>
        <end position="127"/>
    </location>
</feature>
<dbReference type="GO" id="GO:0006313">
    <property type="term" value="P:DNA transposition"/>
    <property type="evidence" value="ECO:0007669"/>
    <property type="project" value="InterPro"/>
</dbReference>
<dbReference type="SUPFAM" id="SSF46689">
    <property type="entry name" value="Homeodomain-like"/>
    <property type="match status" value="1"/>
</dbReference>
<keyword evidence="4" id="KW-1185">Reference proteome</keyword>
<sequence>MSKQENPSCRKKQYQKIGYDLKLSIIAEITNGQISVNHAAHKYQISRASISYWMKKLSSFEQTKKAVSLKDEIKKLKEEIERLEFIKDFQQDIIAGLEVETGLELAKKSLPEPLMKEIEAKKKDLSKRNGSANVSGSQNKPSTNEPKQKKTGRNKPR</sequence>
<dbReference type="EMBL" id="FMVF01000069">
    <property type="protein sequence ID" value="SCZ02122.1"/>
    <property type="molecule type" value="Genomic_DNA"/>
</dbReference>
<dbReference type="InterPro" id="IPR009057">
    <property type="entry name" value="Homeodomain-like_sf"/>
</dbReference>
<organism evidence="3 4">
    <name type="scientific">Flavobacterium caeni</name>
    <dbReference type="NCBI Taxonomy" id="490189"/>
    <lineage>
        <taxon>Bacteria</taxon>
        <taxon>Pseudomonadati</taxon>
        <taxon>Bacteroidota</taxon>
        <taxon>Flavobacteriia</taxon>
        <taxon>Flavobacteriales</taxon>
        <taxon>Flavobacteriaceae</taxon>
        <taxon>Flavobacterium</taxon>
    </lineage>
</organism>
<feature type="compositionally biased region" description="Polar residues" evidence="2">
    <location>
        <begin position="128"/>
        <end position="145"/>
    </location>
</feature>
<feature type="coiled-coil region" evidence="1">
    <location>
        <begin position="59"/>
        <end position="93"/>
    </location>
</feature>
<evidence type="ECO:0000256" key="1">
    <source>
        <dbReference type="SAM" id="Coils"/>
    </source>
</evidence>
<name>A0A1G5KNH8_9FLAO</name>
<dbReference type="GO" id="GO:0004803">
    <property type="term" value="F:transposase activity"/>
    <property type="evidence" value="ECO:0007669"/>
    <property type="project" value="InterPro"/>
</dbReference>
<evidence type="ECO:0000313" key="4">
    <source>
        <dbReference type="Proteomes" id="UP000199354"/>
    </source>
</evidence>
<dbReference type="RefSeq" id="WP_091147533.1">
    <property type="nucleotide sequence ID" value="NZ_FMVF01000069.1"/>
</dbReference>
<dbReference type="AlphaFoldDB" id="A0A1G5KNH8"/>
<dbReference type="Gene3D" id="1.10.10.10">
    <property type="entry name" value="Winged helix-like DNA-binding domain superfamily/Winged helix DNA-binding domain"/>
    <property type="match status" value="1"/>
</dbReference>
<evidence type="ECO:0000256" key="2">
    <source>
        <dbReference type="SAM" id="MobiDB-lite"/>
    </source>
</evidence>
<dbReference type="Pfam" id="PF01527">
    <property type="entry name" value="HTH_Tnp_1"/>
    <property type="match status" value="1"/>
</dbReference>
<accession>A0A1G5KNH8</accession>
<dbReference type="GO" id="GO:0003677">
    <property type="term" value="F:DNA binding"/>
    <property type="evidence" value="ECO:0007669"/>
    <property type="project" value="InterPro"/>
</dbReference>
<reference evidence="3 4" key="1">
    <citation type="submission" date="2016-10" db="EMBL/GenBank/DDBJ databases">
        <authorList>
            <person name="de Groot N.N."/>
        </authorList>
    </citation>
    <scope>NUCLEOTIDE SEQUENCE [LARGE SCALE GENOMIC DNA]</scope>
    <source>
        <strain evidence="3 4">CGMCC 1.7031</strain>
    </source>
</reference>
<dbReference type="Proteomes" id="UP000199354">
    <property type="component" value="Unassembled WGS sequence"/>
</dbReference>
<protein>
    <submittedName>
        <fullName evidence="3">Transposase</fullName>
    </submittedName>
</protein>
<feature type="region of interest" description="Disordered" evidence="2">
    <location>
        <begin position="117"/>
        <end position="157"/>
    </location>
</feature>